<dbReference type="EMBL" id="JBHSBI010000039">
    <property type="protein sequence ID" value="MFC4014997.1"/>
    <property type="molecule type" value="Genomic_DNA"/>
</dbReference>
<protein>
    <submittedName>
        <fullName evidence="1">Uncharacterized protein</fullName>
    </submittedName>
</protein>
<keyword evidence="2" id="KW-1185">Reference proteome</keyword>
<gene>
    <name evidence="1" type="ORF">ACFOY2_47830</name>
</gene>
<sequence length="72" mass="8373">MVKLMESLGDRLLTRLVPRVTAEAGPYCPPFSQCRHCGFDGSFYKFQWYQIYSNCHEYFGPCVIQGNTCRVR</sequence>
<evidence type="ECO:0000313" key="2">
    <source>
        <dbReference type="Proteomes" id="UP001595851"/>
    </source>
</evidence>
<dbReference type="RefSeq" id="WP_379534816.1">
    <property type="nucleotide sequence ID" value="NZ_JBHSBI010000039.1"/>
</dbReference>
<organism evidence="1 2">
    <name type="scientific">Nonomuraea purpurea</name>
    <dbReference type="NCBI Taxonomy" id="1849276"/>
    <lineage>
        <taxon>Bacteria</taxon>
        <taxon>Bacillati</taxon>
        <taxon>Actinomycetota</taxon>
        <taxon>Actinomycetes</taxon>
        <taxon>Streptosporangiales</taxon>
        <taxon>Streptosporangiaceae</taxon>
        <taxon>Nonomuraea</taxon>
    </lineage>
</organism>
<proteinExistence type="predicted"/>
<comment type="caution">
    <text evidence="1">The sequence shown here is derived from an EMBL/GenBank/DDBJ whole genome shotgun (WGS) entry which is preliminary data.</text>
</comment>
<dbReference type="Proteomes" id="UP001595851">
    <property type="component" value="Unassembled WGS sequence"/>
</dbReference>
<evidence type="ECO:0000313" key="1">
    <source>
        <dbReference type="EMBL" id="MFC4014997.1"/>
    </source>
</evidence>
<name>A0ABV8GRM5_9ACTN</name>
<accession>A0ABV8GRM5</accession>
<reference evidence="2" key="1">
    <citation type="journal article" date="2019" name="Int. J. Syst. Evol. Microbiol.">
        <title>The Global Catalogue of Microorganisms (GCM) 10K type strain sequencing project: providing services to taxonomists for standard genome sequencing and annotation.</title>
        <authorList>
            <consortium name="The Broad Institute Genomics Platform"/>
            <consortium name="The Broad Institute Genome Sequencing Center for Infectious Disease"/>
            <person name="Wu L."/>
            <person name="Ma J."/>
        </authorList>
    </citation>
    <scope>NUCLEOTIDE SEQUENCE [LARGE SCALE GENOMIC DNA]</scope>
    <source>
        <strain evidence="2">TBRC 1276</strain>
    </source>
</reference>